<organism evidence="2 3">
    <name type="scientific">Knufia obscura</name>
    <dbReference type="NCBI Taxonomy" id="1635080"/>
    <lineage>
        <taxon>Eukaryota</taxon>
        <taxon>Fungi</taxon>
        <taxon>Dikarya</taxon>
        <taxon>Ascomycota</taxon>
        <taxon>Pezizomycotina</taxon>
        <taxon>Eurotiomycetes</taxon>
        <taxon>Chaetothyriomycetidae</taxon>
        <taxon>Chaetothyriales</taxon>
        <taxon>Trichomeriaceae</taxon>
        <taxon>Knufia</taxon>
    </lineage>
</organism>
<accession>A0ABR0RUG5</accession>
<feature type="compositionally biased region" description="Basic and acidic residues" evidence="1">
    <location>
        <begin position="318"/>
        <end position="334"/>
    </location>
</feature>
<feature type="compositionally biased region" description="Low complexity" evidence="1">
    <location>
        <begin position="14"/>
        <end position="29"/>
    </location>
</feature>
<feature type="region of interest" description="Disordered" evidence="1">
    <location>
        <begin position="315"/>
        <end position="389"/>
    </location>
</feature>
<comment type="caution">
    <text evidence="2">The sequence shown here is derived from an EMBL/GenBank/DDBJ whole genome shotgun (WGS) entry which is preliminary data.</text>
</comment>
<sequence>MPHPQPSKLREQQKAPTRPRAPTAPLKPTEPTAPPNNMEQATLMTLLDHIGRLTGVVEKMSTNILVLNEDLRLTTQKVDELLARDHNSSAVEMTGQREGGMQGLGLPSDRSGVKKSKSEGRVDAEAGDDEDEDMWDDSELDEAAAEALLKKILRSEGNDKSKDLDGKIDGRSKEWPNTIPGSSQVTAHSQAAMVPARPQTQRDHVIESQPALKSISNIAARPSQPQRKMDPSTTANQPKHHVRPAQRASSTSAKSYSDWEGLSNSPVTAPPAKRARVTVNHPRLPLPAEKTEANTRFVNSVVGKSEHAVVQNALTHAEVSKPEQRPVSTDHEAAKGLVVGANNTHVAAETEDGRTEISRKERNQEKKRRRREEERKLVQAQKAAKHAKG</sequence>
<feature type="compositionally biased region" description="Basic and acidic residues" evidence="1">
    <location>
        <begin position="158"/>
        <end position="174"/>
    </location>
</feature>
<evidence type="ECO:0000313" key="2">
    <source>
        <dbReference type="EMBL" id="KAK5944245.1"/>
    </source>
</evidence>
<protein>
    <submittedName>
        <fullName evidence="2">Uncharacterized protein</fullName>
    </submittedName>
</protein>
<reference evidence="2 3" key="1">
    <citation type="journal article" date="2023" name="Res Sq">
        <title>Genomic and morphological characterization of Knufia obscura isolated from the Mars 2020 spacecraft assembly facility.</title>
        <authorList>
            <person name="Chander A.M."/>
            <person name="Teixeira M.M."/>
            <person name="Singh N.K."/>
            <person name="Williams M.P."/>
            <person name="Parker C.W."/>
            <person name="Leo P."/>
            <person name="Stajich J.E."/>
            <person name="Torok T."/>
            <person name="Tighe S."/>
            <person name="Mason C.E."/>
            <person name="Venkateswaran K."/>
        </authorList>
    </citation>
    <scope>NUCLEOTIDE SEQUENCE [LARGE SCALE GENOMIC DNA]</scope>
    <source>
        <strain evidence="2 3">CCFEE 5817</strain>
    </source>
</reference>
<feature type="region of interest" description="Disordered" evidence="1">
    <location>
        <begin position="87"/>
        <end position="137"/>
    </location>
</feature>
<evidence type="ECO:0000313" key="3">
    <source>
        <dbReference type="Proteomes" id="UP001334248"/>
    </source>
</evidence>
<proteinExistence type="predicted"/>
<feature type="compositionally biased region" description="Acidic residues" evidence="1">
    <location>
        <begin position="125"/>
        <end position="137"/>
    </location>
</feature>
<feature type="compositionally biased region" description="Basic and acidic residues" evidence="1">
    <location>
        <begin position="351"/>
        <end position="364"/>
    </location>
</feature>
<dbReference type="Proteomes" id="UP001334248">
    <property type="component" value="Unassembled WGS sequence"/>
</dbReference>
<dbReference type="GeneID" id="89996975"/>
<evidence type="ECO:0000256" key="1">
    <source>
        <dbReference type="SAM" id="MobiDB-lite"/>
    </source>
</evidence>
<gene>
    <name evidence="2" type="ORF">PMZ80_003526</name>
</gene>
<feature type="region of interest" description="Disordered" evidence="1">
    <location>
        <begin position="1"/>
        <end position="37"/>
    </location>
</feature>
<dbReference type="RefSeq" id="XP_064732335.1">
    <property type="nucleotide sequence ID" value="XM_064871955.1"/>
</dbReference>
<name>A0ABR0RUG5_9EURO</name>
<feature type="compositionally biased region" description="Polar residues" evidence="1">
    <location>
        <begin position="179"/>
        <end position="189"/>
    </location>
</feature>
<feature type="compositionally biased region" description="Polar residues" evidence="1">
    <location>
        <begin position="223"/>
        <end position="237"/>
    </location>
</feature>
<feature type="region of interest" description="Disordered" evidence="1">
    <location>
        <begin position="158"/>
        <end position="291"/>
    </location>
</feature>
<keyword evidence="3" id="KW-1185">Reference proteome</keyword>
<dbReference type="EMBL" id="JAVHJV010000003">
    <property type="protein sequence ID" value="KAK5944245.1"/>
    <property type="molecule type" value="Genomic_DNA"/>
</dbReference>